<dbReference type="EMBL" id="JAYMGO010000005">
    <property type="protein sequence ID" value="KAL1274285.1"/>
    <property type="molecule type" value="Genomic_DNA"/>
</dbReference>
<protein>
    <submittedName>
        <fullName evidence="1">Uncharacterized protein</fullName>
    </submittedName>
</protein>
<dbReference type="Proteomes" id="UP001558613">
    <property type="component" value="Unassembled WGS sequence"/>
</dbReference>
<proteinExistence type="predicted"/>
<evidence type="ECO:0000313" key="2">
    <source>
        <dbReference type="Proteomes" id="UP001558613"/>
    </source>
</evidence>
<accession>A0ABR3NC51</accession>
<reference evidence="1 2" key="1">
    <citation type="submission" date="2023-09" db="EMBL/GenBank/DDBJ databases">
        <authorList>
            <person name="Wang M."/>
        </authorList>
    </citation>
    <scope>NUCLEOTIDE SEQUENCE [LARGE SCALE GENOMIC DNA]</scope>
    <source>
        <strain evidence="1">GT-2023</strain>
        <tissue evidence="1">Liver</tissue>
    </source>
</reference>
<comment type="caution">
    <text evidence="1">The sequence shown here is derived from an EMBL/GenBank/DDBJ whole genome shotgun (WGS) entry which is preliminary data.</text>
</comment>
<gene>
    <name evidence="1" type="ORF">QQF64_027099</name>
</gene>
<organism evidence="1 2">
    <name type="scientific">Cirrhinus molitorella</name>
    <name type="common">mud carp</name>
    <dbReference type="NCBI Taxonomy" id="172907"/>
    <lineage>
        <taxon>Eukaryota</taxon>
        <taxon>Metazoa</taxon>
        <taxon>Chordata</taxon>
        <taxon>Craniata</taxon>
        <taxon>Vertebrata</taxon>
        <taxon>Euteleostomi</taxon>
        <taxon>Actinopterygii</taxon>
        <taxon>Neopterygii</taxon>
        <taxon>Teleostei</taxon>
        <taxon>Ostariophysi</taxon>
        <taxon>Cypriniformes</taxon>
        <taxon>Cyprinidae</taxon>
        <taxon>Labeoninae</taxon>
        <taxon>Labeonini</taxon>
        <taxon>Cirrhinus</taxon>
    </lineage>
</organism>
<evidence type="ECO:0000313" key="1">
    <source>
        <dbReference type="EMBL" id="KAL1274285.1"/>
    </source>
</evidence>
<sequence length="71" mass="8064">MDNGQGAREFVAKLLMEVLGLDELPILDHAHRALRSRTEDSDPPLQFIAQIHIGHTMENIMRKVMTEKANL</sequence>
<keyword evidence="2" id="KW-1185">Reference proteome</keyword>
<name>A0ABR3NC51_9TELE</name>
<dbReference type="Gene3D" id="3.30.70.1820">
    <property type="entry name" value="L1 transposable element, RRM domain"/>
    <property type="match status" value="1"/>
</dbReference>